<evidence type="ECO:0000313" key="3">
    <source>
        <dbReference type="EMBL" id="KAK0435899.1"/>
    </source>
</evidence>
<proteinExistence type="inferred from homology"/>
<dbReference type="GO" id="GO:0004197">
    <property type="term" value="F:cysteine-type endopeptidase activity"/>
    <property type="evidence" value="ECO:0007669"/>
    <property type="project" value="TreeGrafter"/>
</dbReference>
<dbReference type="Gene3D" id="3.40.50.1460">
    <property type="match status" value="1"/>
</dbReference>
<evidence type="ECO:0008006" key="5">
    <source>
        <dbReference type="Google" id="ProtNLM"/>
    </source>
</evidence>
<reference evidence="3" key="1">
    <citation type="submission" date="2023-06" db="EMBL/GenBank/DDBJ databases">
        <authorList>
            <consortium name="Lawrence Berkeley National Laboratory"/>
            <person name="Ahrendt S."/>
            <person name="Sahu N."/>
            <person name="Indic B."/>
            <person name="Wong-Bajracharya J."/>
            <person name="Merenyi Z."/>
            <person name="Ke H.-M."/>
            <person name="Monk M."/>
            <person name="Kocsube S."/>
            <person name="Drula E."/>
            <person name="Lipzen A."/>
            <person name="Balint B."/>
            <person name="Henrissat B."/>
            <person name="Andreopoulos B."/>
            <person name="Martin F.M."/>
            <person name="Harder C.B."/>
            <person name="Rigling D."/>
            <person name="Ford K.L."/>
            <person name="Foster G.D."/>
            <person name="Pangilinan J."/>
            <person name="Papanicolaou A."/>
            <person name="Barry K."/>
            <person name="LaButti K."/>
            <person name="Viragh M."/>
            <person name="Koriabine M."/>
            <person name="Yan M."/>
            <person name="Riley R."/>
            <person name="Champramary S."/>
            <person name="Plett K.L."/>
            <person name="Tsai I.J."/>
            <person name="Slot J."/>
            <person name="Sipos G."/>
            <person name="Plett J."/>
            <person name="Nagy L.G."/>
            <person name="Grigoriev I.V."/>
        </authorList>
    </citation>
    <scope>NUCLEOTIDE SEQUENCE</scope>
    <source>
        <strain evidence="3">FPL87.14</strain>
    </source>
</reference>
<organism evidence="3 4">
    <name type="scientific">Armillaria borealis</name>
    <dbReference type="NCBI Taxonomy" id="47425"/>
    <lineage>
        <taxon>Eukaryota</taxon>
        <taxon>Fungi</taxon>
        <taxon>Dikarya</taxon>
        <taxon>Basidiomycota</taxon>
        <taxon>Agaricomycotina</taxon>
        <taxon>Agaricomycetes</taxon>
        <taxon>Agaricomycetidae</taxon>
        <taxon>Agaricales</taxon>
        <taxon>Marasmiineae</taxon>
        <taxon>Physalacriaceae</taxon>
        <taxon>Armillaria</taxon>
    </lineage>
</organism>
<dbReference type="InterPro" id="IPR050452">
    <property type="entry name" value="Metacaspase"/>
</dbReference>
<keyword evidence="4" id="KW-1185">Reference proteome</keyword>
<dbReference type="AlphaFoldDB" id="A0AA39J594"/>
<evidence type="ECO:0000256" key="1">
    <source>
        <dbReference type="ARBA" id="ARBA00009005"/>
    </source>
</evidence>
<feature type="region of interest" description="Disordered" evidence="2">
    <location>
        <begin position="421"/>
        <end position="443"/>
    </location>
</feature>
<evidence type="ECO:0000313" key="4">
    <source>
        <dbReference type="Proteomes" id="UP001175226"/>
    </source>
</evidence>
<comment type="similarity">
    <text evidence="1">Belongs to the peptidase C14B family.</text>
</comment>
<dbReference type="Proteomes" id="UP001175226">
    <property type="component" value="Unassembled WGS sequence"/>
</dbReference>
<dbReference type="PANTHER" id="PTHR48104">
    <property type="entry name" value="METACASPASE-4"/>
    <property type="match status" value="1"/>
</dbReference>
<gene>
    <name evidence="3" type="ORF">EV421DRAFT_2022340</name>
</gene>
<feature type="compositionally biased region" description="Polar residues" evidence="2">
    <location>
        <begin position="434"/>
        <end position="443"/>
    </location>
</feature>
<dbReference type="GO" id="GO:0006508">
    <property type="term" value="P:proteolysis"/>
    <property type="evidence" value="ECO:0007669"/>
    <property type="project" value="TreeGrafter"/>
</dbReference>
<dbReference type="PANTHER" id="PTHR48104:SF30">
    <property type="entry name" value="METACASPASE-1"/>
    <property type="match status" value="1"/>
</dbReference>
<dbReference type="EMBL" id="JAUEPT010000059">
    <property type="protein sequence ID" value="KAK0435899.1"/>
    <property type="molecule type" value="Genomic_DNA"/>
</dbReference>
<dbReference type="GO" id="GO:0005737">
    <property type="term" value="C:cytoplasm"/>
    <property type="evidence" value="ECO:0007669"/>
    <property type="project" value="TreeGrafter"/>
</dbReference>
<accession>A0AA39J594</accession>
<dbReference type="Gene3D" id="3.40.50.12660">
    <property type="match status" value="1"/>
</dbReference>
<evidence type="ECO:0000256" key="2">
    <source>
        <dbReference type="SAM" id="MobiDB-lite"/>
    </source>
</evidence>
<protein>
    <recommendedName>
        <fullName evidence="5">Peptidase C14</fullName>
    </recommendedName>
</protein>
<name>A0AA39J594_9AGAR</name>
<comment type="caution">
    <text evidence="3">The sequence shown here is derived from an EMBL/GenBank/DDBJ whole genome shotgun (WGS) entry which is preliminary data.</text>
</comment>
<feature type="compositionally biased region" description="Basic and acidic residues" evidence="2">
    <location>
        <begin position="421"/>
        <end position="433"/>
    </location>
</feature>
<sequence>MWEERWNSMAIPGTVSYCGKTILVALQMMTHVADSEPEAFSRALTGTAGDIFSPAQLKNQRLQKKLGDLTEKEEQLAENYGMISSEGIDSVAVFQEAKERVQSGWKRLPSRLRIAARLFRRNTNTLASNNAAAADMHKLYHLRLKDARIPRPLASVISEPYSFIRGAPHRVDASRFWAVLIGIDAYEGSPLHGCVSDASLIKKFLVDDLGVPKERIQCLLGSHDLTPDDPSTPSRANIIPDISDRELNAIFTQISLAKGYRITFIADCCHAGGTSRGPGIEARQRSICSSGRTNVNDMLRAADERLKSFPCYRSVLSKDWKPDMSSHVVLAACRDYQRATEILGTKGYCGVLTKTLVRVLRSDAWKRETTYVELTELLNQSYSQTPVVAGDRKYGRLWYQGSAAFAPNVYKNTICPGRWDEHTSGKPVTKDRYSSTPTPLVKE</sequence>